<comment type="catalytic activity">
    <reaction evidence="8 9">
        <text>L-tyrosyl-[protein] + ATP = O-phospho-L-tyrosyl-[protein] + ADP + H(+)</text>
        <dbReference type="Rhea" id="RHEA:10596"/>
        <dbReference type="Rhea" id="RHEA-COMP:10136"/>
        <dbReference type="Rhea" id="RHEA-COMP:20101"/>
        <dbReference type="ChEBI" id="CHEBI:15378"/>
        <dbReference type="ChEBI" id="CHEBI:30616"/>
        <dbReference type="ChEBI" id="CHEBI:46858"/>
        <dbReference type="ChEBI" id="CHEBI:61978"/>
        <dbReference type="ChEBI" id="CHEBI:456216"/>
        <dbReference type="EC" id="2.7.10.2"/>
    </reaction>
</comment>
<dbReference type="Pfam" id="PF07714">
    <property type="entry name" value="PK_Tyr_Ser-Thr"/>
    <property type="match status" value="1"/>
</dbReference>
<dbReference type="Gene3D" id="3.30.505.10">
    <property type="entry name" value="SH2 domain"/>
    <property type="match status" value="1"/>
</dbReference>
<dbReference type="RefSeq" id="XP_006818515.1">
    <property type="nucleotide sequence ID" value="XM_006818452.1"/>
</dbReference>
<feature type="domain" description="SH2" evidence="14">
    <location>
        <begin position="340"/>
        <end position="426"/>
    </location>
</feature>
<evidence type="ECO:0000256" key="13">
    <source>
        <dbReference type="SAM" id="Coils"/>
    </source>
</evidence>
<proteinExistence type="inferred from homology"/>
<evidence type="ECO:0000259" key="14">
    <source>
        <dbReference type="PROSITE" id="PS50001"/>
    </source>
</evidence>
<evidence type="ECO:0000256" key="11">
    <source>
        <dbReference type="PROSITE-ProRule" id="PRU01077"/>
    </source>
</evidence>
<keyword evidence="7 9" id="KW-0829">Tyrosine-protein kinase</keyword>
<dbReference type="InterPro" id="IPR000719">
    <property type="entry name" value="Prot_kinase_dom"/>
</dbReference>
<protein>
    <recommendedName>
        <fullName evidence="9">Tyrosine-protein kinase</fullName>
        <ecNumber evidence="9">2.7.10.2</ecNumber>
    </recommendedName>
</protein>
<keyword evidence="1" id="KW-0597">Phosphoprotein</keyword>
<feature type="binding site" evidence="12">
    <location>
        <position position="471"/>
    </location>
    <ligand>
        <name>ATP</name>
        <dbReference type="ChEBI" id="CHEBI:30616"/>
    </ligand>
</feature>
<dbReference type="SMART" id="SM00219">
    <property type="entry name" value="TyrKc"/>
    <property type="match status" value="1"/>
</dbReference>
<evidence type="ECO:0000256" key="6">
    <source>
        <dbReference type="ARBA" id="ARBA00023054"/>
    </source>
</evidence>
<keyword evidence="3 9" id="KW-0547">Nucleotide-binding</keyword>
<evidence type="ECO:0000256" key="4">
    <source>
        <dbReference type="ARBA" id="ARBA00022777"/>
    </source>
</evidence>
<dbReference type="InterPro" id="IPR020635">
    <property type="entry name" value="Tyr_kinase_cat_dom"/>
</dbReference>
<keyword evidence="10" id="KW-0727">SH2 domain</keyword>
<dbReference type="InterPro" id="IPR000980">
    <property type="entry name" value="SH2"/>
</dbReference>
<dbReference type="PROSITE" id="PS50001">
    <property type="entry name" value="SH2"/>
    <property type="match status" value="1"/>
</dbReference>
<keyword evidence="17" id="KW-1185">Reference proteome</keyword>
<dbReference type="EC" id="2.7.10.2" evidence="9"/>
<dbReference type="Pfam" id="PF00017">
    <property type="entry name" value="SH2"/>
    <property type="match status" value="1"/>
</dbReference>
<evidence type="ECO:0000256" key="10">
    <source>
        <dbReference type="PROSITE-ProRule" id="PRU00191"/>
    </source>
</evidence>
<evidence type="ECO:0000256" key="2">
    <source>
        <dbReference type="ARBA" id="ARBA00022679"/>
    </source>
</evidence>
<dbReference type="CDD" id="cd10361">
    <property type="entry name" value="SH2_Fps_family"/>
    <property type="match status" value="1"/>
</dbReference>
<reference evidence="18" key="1">
    <citation type="submission" date="2025-08" db="UniProtKB">
        <authorList>
            <consortium name="RefSeq"/>
        </authorList>
    </citation>
    <scope>IDENTIFICATION</scope>
    <source>
        <tissue evidence="18">Testes</tissue>
    </source>
</reference>
<dbReference type="SUPFAM" id="SSF103657">
    <property type="entry name" value="BAR/IMD domain-like"/>
    <property type="match status" value="1"/>
</dbReference>
<dbReference type="PROSITE" id="PS50011">
    <property type="entry name" value="PROTEIN_KINASE_DOM"/>
    <property type="match status" value="1"/>
</dbReference>
<evidence type="ECO:0000313" key="17">
    <source>
        <dbReference type="Proteomes" id="UP000694865"/>
    </source>
</evidence>
<evidence type="ECO:0000256" key="9">
    <source>
        <dbReference type="PIRNR" id="PIRNR000632"/>
    </source>
</evidence>
<sequence length="703" mass="80823">MKDEVTENFIKYQKIARDARDTKAKYDEAVSKGKSDKDLMKLKDKYRKNTVRLHKVHNDYVVSIHTAQTHQEHYKEVVLPRLLDAHQQAEESYVSQVKQLLTHYAGLTNTSNLDYQNMNENLLQGIRNIQPTEEYVAFIDANKGAEEWVNIEFDHRVNDDYTDAYLKTSDIAMDNLTYEDITHKCTEVSELLEKCKEDIKKKEDALAVLDVEIKSISPTEAQDSMIQELLSKQREYRECFKSIGLLQCDEAKLSVQLELFHQKITELGDATPHSGIDFNTSEVDLTKNKNDSMDKGKKLKKPKTLFKKNKSNVSEVHIPEEEGEEYSEIAMQKSLTDEDWYHGCIPRPEAVTLLEKDGQFLVRQKGDDSGQIVLSVKWEGKHKHFPIQKNAEGQFRLEGDNYGTVSELIEYQMKTHKPVTKLSGAILLSFIQRHWDLTHDDIEIAEFLGKGNFGDVMKGYLKKDRTPVAVKTCKENVDPIIRQKFLMEARILKQYDHKNIVKLVGVCTERQPVYIVMEFIAGGDFLNFLRNQGGSMSIPQLVRMSENAAAGMAYLSSKKCIHRDLAARNCLVGDNNIVKISDFGMSRQEEDGLYMVSGGMKQIPIKWTAPEAMNYGEYTIECDVWSYGILLWEIFSRGNIPYPGMNNATAREKIENGYRMSAPDGTPNEIHELMLECWKYHPQDRITFEQIHRTLVRLCKVIK</sequence>
<organism evidence="17 18">
    <name type="scientific">Saccoglossus kowalevskii</name>
    <name type="common">Acorn worm</name>
    <dbReference type="NCBI Taxonomy" id="10224"/>
    <lineage>
        <taxon>Eukaryota</taxon>
        <taxon>Metazoa</taxon>
        <taxon>Hemichordata</taxon>
        <taxon>Enteropneusta</taxon>
        <taxon>Harrimaniidae</taxon>
        <taxon>Saccoglossus</taxon>
    </lineage>
</organism>
<evidence type="ECO:0000256" key="1">
    <source>
        <dbReference type="ARBA" id="ARBA00022553"/>
    </source>
</evidence>
<dbReference type="PROSITE" id="PS51741">
    <property type="entry name" value="F_BAR"/>
    <property type="match status" value="1"/>
</dbReference>
<dbReference type="PROSITE" id="PS00109">
    <property type="entry name" value="PROTEIN_KINASE_TYR"/>
    <property type="match status" value="1"/>
</dbReference>
<comment type="similarity">
    <text evidence="9">Belongs to the protein kinase superfamily. Tyr protein kinase family. Fes/fps subfamily.</text>
</comment>
<evidence type="ECO:0000256" key="8">
    <source>
        <dbReference type="ARBA" id="ARBA00051245"/>
    </source>
</evidence>
<dbReference type="Gene3D" id="3.30.200.20">
    <property type="entry name" value="Phosphorylase Kinase, domain 1"/>
    <property type="match status" value="1"/>
</dbReference>
<dbReference type="Gene3D" id="1.10.287.160">
    <property type="entry name" value="HR1 repeat"/>
    <property type="match status" value="1"/>
</dbReference>
<keyword evidence="6 11" id="KW-0175">Coiled coil</keyword>
<feature type="domain" description="F-BAR" evidence="16">
    <location>
        <begin position="1"/>
        <end position="134"/>
    </location>
</feature>
<dbReference type="SMART" id="SM00252">
    <property type="entry name" value="SH2"/>
    <property type="match status" value="1"/>
</dbReference>
<dbReference type="Gene3D" id="1.20.1270.60">
    <property type="entry name" value="Arfaptin homology (AH) domain/BAR domain"/>
    <property type="match status" value="1"/>
</dbReference>
<dbReference type="InterPro" id="IPR031160">
    <property type="entry name" value="F_BAR_dom"/>
</dbReference>
<dbReference type="InterPro" id="IPR011009">
    <property type="entry name" value="Kinase-like_dom_sf"/>
</dbReference>
<evidence type="ECO:0000256" key="3">
    <source>
        <dbReference type="ARBA" id="ARBA00022741"/>
    </source>
</evidence>
<dbReference type="InterPro" id="IPR008266">
    <property type="entry name" value="Tyr_kinase_AS"/>
</dbReference>
<dbReference type="SUPFAM" id="SSF56112">
    <property type="entry name" value="Protein kinase-like (PK-like)"/>
    <property type="match status" value="1"/>
</dbReference>
<keyword evidence="4 9" id="KW-0418">Kinase</keyword>
<dbReference type="SUPFAM" id="SSF55550">
    <property type="entry name" value="SH2 domain"/>
    <property type="match status" value="1"/>
</dbReference>
<dbReference type="InterPro" id="IPR017441">
    <property type="entry name" value="Protein_kinase_ATP_BS"/>
</dbReference>
<dbReference type="InterPro" id="IPR016250">
    <property type="entry name" value="Tyr-prot_kinase_Fes/Fps"/>
</dbReference>
<dbReference type="PANTHER" id="PTHR24418">
    <property type="entry name" value="TYROSINE-PROTEIN KINASE"/>
    <property type="match status" value="1"/>
</dbReference>
<dbReference type="PIRSF" id="PIRSF000632">
    <property type="entry name" value="TyrPK_fps"/>
    <property type="match status" value="1"/>
</dbReference>
<keyword evidence="2 9" id="KW-0808">Transferase</keyword>
<dbReference type="Proteomes" id="UP000694865">
    <property type="component" value="Unplaced"/>
</dbReference>
<evidence type="ECO:0000259" key="16">
    <source>
        <dbReference type="PROSITE" id="PS51741"/>
    </source>
</evidence>
<dbReference type="Gene3D" id="1.10.510.10">
    <property type="entry name" value="Transferase(Phosphotransferase) domain 1"/>
    <property type="match status" value="1"/>
</dbReference>
<evidence type="ECO:0000259" key="15">
    <source>
        <dbReference type="PROSITE" id="PS50011"/>
    </source>
</evidence>
<evidence type="ECO:0000256" key="12">
    <source>
        <dbReference type="PROSITE-ProRule" id="PRU10141"/>
    </source>
</evidence>
<dbReference type="InterPro" id="IPR036860">
    <property type="entry name" value="SH2_dom_sf"/>
</dbReference>
<name>A0ABM0MES4_SACKO</name>
<dbReference type="InterPro" id="IPR035849">
    <property type="entry name" value="Fes/Fps/Fer_SH2"/>
</dbReference>
<gene>
    <name evidence="18" type="primary">LOC102806410</name>
</gene>
<evidence type="ECO:0000256" key="7">
    <source>
        <dbReference type="ARBA" id="ARBA00023137"/>
    </source>
</evidence>
<accession>A0ABM0MES4</accession>
<dbReference type="InterPro" id="IPR027267">
    <property type="entry name" value="AH/BAR_dom_sf"/>
</dbReference>
<dbReference type="GeneID" id="102806410"/>
<feature type="coiled-coil region" evidence="13">
    <location>
        <begin position="185"/>
        <end position="212"/>
    </location>
</feature>
<dbReference type="PROSITE" id="PS00107">
    <property type="entry name" value="PROTEIN_KINASE_ATP"/>
    <property type="match status" value="1"/>
</dbReference>
<feature type="domain" description="Protein kinase" evidence="15">
    <location>
        <begin position="442"/>
        <end position="695"/>
    </location>
</feature>
<dbReference type="PRINTS" id="PR00109">
    <property type="entry name" value="TYRKINASE"/>
</dbReference>
<keyword evidence="5 9" id="KW-0067">ATP-binding</keyword>
<evidence type="ECO:0000313" key="18">
    <source>
        <dbReference type="RefSeq" id="XP_006818515.1"/>
    </source>
</evidence>
<dbReference type="InterPro" id="IPR001245">
    <property type="entry name" value="Ser-Thr/Tyr_kinase_cat_dom"/>
</dbReference>
<evidence type="ECO:0000256" key="5">
    <source>
        <dbReference type="ARBA" id="ARBA00022840"/>
    </source>
</evidence>
<dbReference type="InterPro" id="IPR050198">
    <property type="entry name" value="Non-receptor_tyrosine_kinases"/>
</dbReference>